<evidence type="ECO:0000313" key="3">
    <source>
        <dbReference type="EMBL" id="KIK24104.1"/>
    </source>
</evidence>
<sequence length="627" mass="69442">MSAANNQKRGLSLPKALRDHIEREEATSGAYSSKSAGRSPNSCVKGGQGGLWRNKGKSNSFSRKDARKQERLERKKRKADHFSTRTSSVKHDAEEDSVPLSKRRKIAHFAGHEQVNPPGSKESLVPPRRTDPQTGEPSQPSKKSKEKKAKYDKSSLKVALRSQEHKTAPVVLKSREEDDDDACIAYYEAMLGYQEGKRKKSDGLDGLDDLLDFADSLIPSGTMAGSDVDGDTGSIHESDSQGEFTSESGEDSGNVHKDEEDEWTSSGSEDLADDGSHSAHQLDEVSPQQEPTTSAGKMQMDGVVQEDLTKLTRQLKGLLNRMSEQNMATVLDSVEELYRKHRRNDVTSTLTTLIIDGISSHAMLIDSFVVLHAAFISSMHRLIGMDFAAFVVQHVVASYERHLAHAENAAFHDSGLSEDLGKECSNLIVLLAELYNFQVVACVLMYDLIRELLNRELSELRVELLLKILRSSGQQLRQDDPLALKDIVTLAQSCIAKQGDNLNSRTRFMIETLTNLKSTKIKKTAAAQHQGGDAVERLKKFLSGLGKKRHVQTNEPLRVSLEDLRTAETKGKWWLVGAAWAGDPLADRQQTGSKKSSEIIDSSENHSLLKLARKQGMNTDIRRSIFV</sequence>
<feature type="compositionally biased region" description="Polar residues" evidence="1">
    <location>
        <begin position="29"/>
        <end position="42"/>
    </location>
</feature>
<feature type="domain" description="MIF4G" evidence="2">
    <location>
        <begin position="312"/>
        <end position="520"/>
    </location>
</feature>
<evidence type="ECO:0000313" key="4">
    <source>
        <dbReference type="Proteomes" id="UP000054018"/>
    </source>
</evidence>
<feature type="compositionally biased region" description="Basic and acidic residues" evidence="1">
    <location>
        <begin position="274"/>
        <end position="283"/>
    </location>
</feature>
<dbReference type="OrthoDB" id="361797at2759"/>
<dbReference type="GO" id="GO:0042274">
    <property type="term" value="P:ribosomal small subunit biogenesis"/>
    <property type="evidence" value="ECO:0007669"/>
    <property type="project" value="TreeGrafter"/>
</dbReference>
<dbReference type="Gene3D" id="1.25.40.180">
    <property type="match status" value="1"/>
</dbReference>
<feature type="region of interest" description="Disordered" evidence="1">
    <location>
        <begin position="1"/>
        <end position="179"/>
    </location>
</feature>
<feature type="compositionally biased region" description="Polar residues" evidence="1">
    <location>
        <begin position="286"/>
        <end position="296"/>
    </location>
</feature>
<dbReference type="HOGENOM" id="CLU_006786_2_2_1"/>
<accession>A0A0C9ZDV8</accession>
<dbReference type="GO" id="GO:0005730">
    <property type="term" value="C:nucleolus"/>
    <property type="evidence" value="ECO:0007669"/>
    <property type="project" value="TreeGrafter"/>
</dbReference>
<feature type="non-terminal residue" evidence="3">
    <location>
        <position position="627"/>
    </location>
</feature>
<dbReference type="PANTHER" id="PTHR18034:SF4">
    <property type="entry name" value="NUCLEOLAR MIF4G DOMAIN-CONTAINING PROTEIN 1"/>
    <property type="match status" value="1"/>
</dbReference>
<dbReference type="SMART" id="SM00543">
    <property type="entry name" value="MIF4G"/>
    <property type="match status" value="1"/>
</dbReference>
<dbReference type="InterPro" id="IPR003890">
    <property type="entry name" value="MIF4G-like_typ-3"/>
</dbReference>
<dbReference type="Proteomes" id="UP000054018">
    <property type="component" value="Unassembled WGS sequence"/>
</dbReference>
<dbReference type="SUPFAM" id="SSF48371">
    <property type="entry name" value="ARM repeat"/>
    <property type="match status" value="1"/>
</dbReference>
<protein>
    <recommendedName>
        <fullName evidence="2">MIF4G domain-containing protein</fullName>
    </recommendedName>
</protein>
<dbReference type="Pfam" id="PF02854">
    <property type="entry name" value="MIF4G"/>
    <property type="match status" value="1"/>
</dbReference>
<reference evidence="3 4" key="1">
    <citation type="submission" date="2014-04" db="EMBL/GenBank/DDBJ databases">
        <authorList>
            <consortium name="DOE Joint Genome Institute"/>
            <person name="Kuo A."/>
            <person name="Kohler A."/>
            <person name="Costa M.D."/>
            <person name="Nagy L.G."/>
            <person name="Floudas D."/>
            <person name="Copeland A."/>
            <person name="Barry K.W."/>
            <person name="Cichocki N."/>
            <person name="Veneault-Fourrey C."/>
            <person name="LaButti K."/>
            <person name="Lindquist E.A."/>
            <person name="Lipzen A."/>
            <person name="Lundell T."/>
            <person name="Morin E."/>
            <person name="Murat C."/>
            <person name="Sun H."/>
            <person name="Tunlid A."/>
            <person name="Henrissat B."/>
            <person name="Grigoriev I.V."/>
            <person name="Hibbett D.S."/>
            <person name="Martin F."/>
            <person name="Nordberg H.P."/>
            <person name="Cantor M.N."/>
            <person name="Hua S.X."/>
        </authorList>
    </citation>
    <scope>NUCLEOTIDE SEQUENCE [LARGE SCALE GENOMIC DNA]</scope>
    <source>
        <strain evidence="3 4">441</strain>
    </source>
</reference>
<keyword evidence="4" id="KW-1185">Reference proteome</keyword>
<dbReference type="PANTHER" id="PTHR18034">
    <property type="entry name" value="CELL CYCLE CONTROL PROTEIN CWF22-RELATED"/>
    <property type="match status" value="1"/>
</dbReference>
<dbReference type="STRING" id="765257.A0A0C9ZDV8"/>
<evidence type="ECO:0000259" key="2">
    <source>
        <dbReference type="SMART" id="SM00543"/>
    </source>
</evidence>
<reference evidence="4" key="2">
    <citation type="submission" date="2015-01" db="EMBL/GenBank/DDBJ databases">
        <title>Evolutionary Origins and Diversification of the Mycorrhizal Mutualists.</title>
        <authorList>
            <consortium name="DOE Joint Genome Institute"/>
            <consortium name="Mycorrhizal Genomics Consortium"/>
            <person name="Kohler A."/>
            <person name="Kuo A."/>
            <person name="Nagy L.G."/>
            <person name="Floudas D."/>
            <person name="Copeland A."/>
            <person name="Barry K.W."/>
            <person name="Cichocki N."/>
            <person name="Veneault-Fourrey C."/>
            <person name="LaButti K."/>
            <person name="Lindquist E.A."/>
            <person name="Lipzen A."/>
            <person name="Lundell T."/>
            <person name="Morin E."/>
            <person name="Murat C."/>
            <person name="Riley R."/>
            <person name="Ohm R."/>
            <person name="Sun H."/>
            <person name="Tunlid A."/>
            <person name="Henrissat B."/>
            <person name="Grigoriev I.V."/>
            <person name="Hibbett D.S."/>
            <person name="Martin F."/>
        </authorList>
    </citation>
    <scope>NUCLEOTIDE SEQUENCE [LARGE SCALE GENOMIC DNA]</scope>
    <source>
        <strain evidence="4">441</strain>
    </source>
</reference>
<dbReference type="AlphaFoldDB" id="A0A0C9ZDV8"/>
<dbReference type="InterPro" id="IPR016024">
    <property type="entry name" value="ARM-type_fold"/>
</dbReference>
<proteinExistence type="predicted"/>
<gene>
    <name evidence="3" type="ORF">PISMIDRAFT_10507</name>
</gene>
<organism evidence="3 4">
    <name type="scientific">Pisolithus microcarpus 441</name>
    <dbReference type="NCBI Taxonomy" id="765257"/>
    <lineage>
        <taxon>Eukaryota</taxon>
        <taxon>Fungi</taxon>
        <taxon>Dikarya</taxon>
        <taxon>Basidiomycota</taxon>
        <taxon>Agaricomycotina</taxon>
        <taxon>Agaricomycetes</taxon>
        <taxon>Agaricomycetidae</taxon>
        <taxon>Boletales</taxon>
        <taxon>Sclerodermatineae</taxon>
        <taxon>Pisolithaceae</taxon>
        <taxon>Pisolithus</taxon>
    </lineage>
</organism>
<evidence type="ECO:0000256" key="1">
    <source>
        <dbReference type="SAM" id="MobiDB-lite"/>
    </source>
</evidence>
<feature type="compositionally biased region" description="Basic and acidic residues" evidence="1">
    <location>
        <begin position="16"/>
        <end position="26"/>
    </location>
</feature>
<feature type="region of interest" description="Disordered" evidence="1">
    <location>
        <begin position="222"/>
        <end position="300"/>
    </location>
</feature>
<dbReference type="EMBL" id="KN833720">
    <property type="protein sequence ID" value="KIK24104.1"/>
    <property type="molecule type" value="Genomic_DNA"/>
</dbReference>
<dbReference type="InterPro" id="IPR050781">
    <property type="entry name" value="CWC22_splicing_factor"/>
</dbReference>
<dbReference type="GO" id="GO:0003723">
    <property type="term" value="F:RNA binding"/>
    <property type="evidence" value="ECO:0007669"/>
    <property type="project" value="InterPro"/>
</dbReference>
<name>A0A0C9ZDV8_9AGAM</name>
<feature type="compositionally biased region" description="Basic and acidic residues" evidence="1">
    <location>
        <begin position="62"/>
        <end position="73"/>
    </location>
</feature>